<dbReference type="Proteomes" id="UP000031668">
    <property type="component" value="Unassembled WGS sequence"/>
</dbReference>
<feature type="region of interest" description="Disordered" evidence="2">
    <location>
        <begin position="126"/>
        <end position="148"/>
    </location>
</feature>
<organism evidence="4 5">
    <name type="scientific">Thelohanellus kitauei</name>
    <name type="common">Myxosporean</name>
    <dbReference type="NCBI Taxonomy" id="669202"/>
    <lineage>
        <taxon>Eukaryota</taxon>
        <taxon>Metazoa</taxon>
        <taxon>Cnidaria</taxon>
        <taxon>Myxozoa</taxon>
        <taxon>Myxosporea</taxon>
        <taxon>Bivalvulida</taxon>
        <taxon>Platysporina</taxon>
        <taxon>Myxobolidae</taxon>
        <taxon>Thelohanellus</taxon>
    </lineage>
</organism>
<reference evidence="4 5" key="1">
    <citation type="journal article" date="2014" name="Genome Biol. Evol.">
        <title>The genome of the myxosporean Thelohanellus kitauei shows adaptations to nutrient acquisition within its fish host.</title>
        <authorList>
            <person name="Yang Y."/>
            <person name="Xiong J."/>
            <person name="Zhou Z."/>
            <person name="Huo F."/>
            <person name="Miao W."/>
            <person name="Ran C."/>
            <person name="Liu Y."/>
            <person name="Zhang J."/>
            <person name="Feng J."/>
            <person name="Wang M."/>
            <person name="Wang M."/>
            <person name="Wang L."/>
            <person name="Yao B."/>
        </authorList>
    </citation>
    <scope>NUCLEOTIDE SEQUENCE [LARGE SCALE GENOMIC DNA]</scope>
    <source>
        <strain evidence="4">Wuqing</strain>
    </source>
</reference>
<feature type="compositionally biased region" description="Polar residues" evidence="2">
    <location>
        <begin position="128"/>
        <end position="148"/>
    </location>
</feature>
<dbReference type="PANTHER" id="PTHR19303:SF73">
    <property type="entry name" value="PROTEIN PDC2"/>
    <property type="match status" value="1"/>
</dbReference>
<evidence type="ECO:0000256" key="2">
    <source>
        <dbReference type="SAM" id="MobiDB-lite"/>
    </source>
</evidence>
<dbReference type="InterPro" id="IPR006600">
    <property type="entry name" value="HTH_CenpB_DNA-bd_dom"/>
</dbReference>
<name>A0A0C2MSA4_THEKT</name>
<dbReference type="AlphaFoldDB" id="A0A0C2MSA4"/>
<dbReference type="GO" id="GO:0005634">
    <property type="term" value="C:nucleus"/>
    <property type="evidence" value="ECO:0007669"/>
    <property type="project" value="TreeGrafter"/>
</dbReference>
<keyword evidence="1" id="KW-0238">DNA-binding</keyword>
<dbReference type="GO" id="GO:0003677">
    <property type="term" value="F:DNA binding"/>
    <property type="evidence" value="ECO:0007669"/>
    <property type="project" value="UniProtKB-KW"/>
</dbReference>
<evidence type="ECO:0000259" key="3">
    <source>
        <dbReference type="PROSITE" id="PS51253"/>
    </source>
</evidence>
<dbReference type="InterPro" id="IPR009057">
    <property type="entry name" value="Homeodomain-like_sf"/>
</dbReference>
<proteinExistence type="predicted"/>
<dbReference type="InterPro" id="IPR050863">
    <property type="entry name" value="CenT-Element_Derived"/>
</dbReference>
<sequence>MCTLTADRRDPLNTSYRRLAEITGVPKSTIFRVLRQESQLREELVYQEGQAGTSKRKREGKDLDVAETLDKWFFIVNGKGVNINSPILKAKSEEFAKRWGRNDFKATNGWLLRWRARHNIRFKKANGENGSVDNETAEQWETTKIPTF</sequence>
<accession>A0A0C2MSA4</accession>
<dbReference type="Pfam" id="PF03221">
    <property type="entry name" value="HTH_Tnp_Tc5"/>
    <property type="match status" value="1"/>
</dbReference>
<dbReference type="PANTHER" id="PTHR19303">
    <property type="entry name" value="TRANSPOSON"/>
    <property type="match status" value="1"/>
</dbReference>
<evidence type="ECO:0000256" key="1">
    <source>
        <dbReference type="ARBA" id="ARBA00023125"/>
    </source>
</evidence>
<dbReference type="SUPFAM" id="SSF46689">
    <property type="entry name" value="Homeodomain-like"/>
    <property type="match status" value="1"/>
</dbReference>
<dbReference type="SMART" id="SM00674">
    <property type="entry name" value="CENPB"/>
    <property type="match status" value="1"/>
</dbReference>
<dbReference type="EMBL" id="JWZT01002159">
    <property type="protein sequence ID" value="KII70176.1"/>
    <property type="molecule type" value="Genomic_DNA"/>
</dbReference>
<dbReference type="OrthoDB" id="5979124at2759"/>
<protein>
    <recommendedName>
        <fullName evidence="3">HTH CENPB-type domain-containing protein</fullName>
    </recommendedName>
</protein>
<evidence type="ECO:0000313" key="4">
    <source>
        <dbReference type="EMBL" id="KII70176.1"/>
    </source>
</evidence>
<evidence type="ECO:0000313" key="5">
    <source>
        <dbReference type="Proteomes" id="UP000031668"/>
    </source>
</evidence>
<dbReference type="PROSITE" id="PS51253">
    <property type="entry name" value="HTH_CENPB"/>
    <property type="match status" value="1"/>
</dbReference>
<gene>
    <name evidence="4" type="ORF">RF11_01629</name>
</gene>
<dbReference type="Gene3D" id="1.10.10.60">
    <property type="entry name" value="Homeodomain-like"/>
    <property type="match status" value="1"/>
</dbReference>
<comment type="caution">
    <text evidence="4">The sequence shown here is derived from an EMBL/GenBank/DDBJ whole genome shotgun (WGS) entry which is preliminary data.</text>
</comment>
<feature type="domain" description="HTH CENPB-type" evidence="3">
    <location>
        <begin position="53"/>
        <end position="124"/>
    </location>
</feature>
<keyword evidence="5" id="KW-1185">Reference proteome</keyword>
<dbReference type="OMA" id="IRTRYEC"/>